<dbReference type="EMBL" id="LKEA01000007">
    <property type="protein sequence ID" value="ROW07768.1"/>
    <property type="molecule type" value="Genomic_DNA"/>
</dbReference>
<protein>
    <submittedName>
        <fullName evidence="2">Uncharacterized protein</fullName>
    </submittedName>
</protein>
<evidence type="ECO:0000313" key="2">
    <source>
        <dbReference type="EMBL" id="ROW07768.1"/>
    </source>
</evidence>
<comment type="caution">
    <text evidence="2">The sequence shown here is derived from an EMBL/GenBank/DDBJ whole genome shotgun (WGS) entry which is preliminary data.</text>
</comment>
<keyword evidence="3" id="KW-1185">Reference proteome</keyword>
<evidence type="ECO:0000256" key="1">
    <source>
        <dbReference type="SAM" id="MobiDB-lite"/>
    </source>
</evidence>
<dbReference type="OrthoDB" id="10408745at2759"/>
<name>A0A423WWA5_9PEZI</name>
<proteinExistence type="predicted"/>
<accession>A0A423WWA5</accession>
<sequence>MAANDDADAKLSSSSPEDLKRDLAAELDKIGNNRKTADEDALRNVLRRWLENRSDQSPRALLYPVKGDPSRIGYGSKYNPHYYREGEEEAKQQDPEDFTQQAGFETLDKRGRAVVKLLRELARDEDFEVFLTQVSGACNSPEGDNTILGSSCRDYLDITGRLLFSNFVFPAENVLRTAHTDCEVAIAIVPSPHLLDELMKKTEDDDPRIKNMCYYLQRTSPQLPSALYHCYKEYTDSNMLGKFEPWDWPAQIIESWLMISLYCKMGSLFNSAAGFYPAEPPSLFFAQLSFLFDLSGQRENMVDYADGLDSLLGNVSAENIVDALWQLERPEDVAKNPHGYVATWIDRYLDDLGVGDEDGYLDLEEAKVSVGLCAYFQQGFDRGLQLASIFCQREGNSRLCLGLVLQIFENMECGDISAETAKSWYSSYSFTMEDIHILEITGAVNDPRCNVKTGRFIDCDGTMKRKDVRPFETDDISRMFSEMVNRGWHEEADEFLTMFVLRTLEYNQCHDLSPGYLFHKLWLPFFSRALNLYRDGDRPEWQRMDPIFGNGLLGVVAIYMVGVIGREPEKNTLRRAALRGTCHCSSCKVINGFLLNRRRTRQIFKVVESQGGRRSPSGPDFHVSRSALQHITRQLGHADRDCAFHVHETTAAGPVLVLQKRDNQWEWEKWNKRREEGSNELMQVMGTKYFQDIVGCQEQYEEWKELKFLKRGASKLKIPFVLAHPEWDINTQLREVVEMAAKMLSLVTRAKACLFNKQIGDEPEVFTMWWKD</sequence>
<dbReference type="Proteomes" id="UP000283895">
    <property type="component" value="Unassembled WGS sequence"/>
</dbReference>
<organism evidence="2 3">
    <name type="scientific">Cytospora schulzeri</name>
    <dbReference type="NCBI Taxonomy" id="448051"/>
    <lineage>
        <taxon>Eukaryota</taxon>
        <taxon>Fungi</taxon>
        <taxon>Dikarya</taxon>
        <taxon>Ascomycota</taxon>
        <taxon>Pezizomycotina</taxon>
        <taxon>Sordariomycetes</taxon>
        <taxon>Sordariomycetidae</taxon>
        <taxon>Diaporthales</taxon>
        <taxon>Cytosporaceae</taxon>
        <taxon>Cytospora</taxon>
    </lineage>
</organism>
<evidence type="ECO:0000313" key="3">
    <source>
        <dbReference type="Proteomes" id="UP000283895"/>
    </source>
</evidence>
<gene>
    <name evidence="2" type="ORF">VMCG_03384</name>
</gene>
<dbReference type="AlphaFoldDB" id="A0A423WWA5"/>
<reference evidence="2 3" key="1">
    <citation type="submission" date="2015-09" db="EMBL/GenBank/DDBJ databases">
        <title>Host preference determinants of Valsa canker pathogens revealed by comparative genomics.</title>
        <authorList>
            <person name="Yin Z."/>
            <person name="Huang L."/>
        </authorList>
    </citation>
    <scope>NUCLEOTIDE SEQUENCE [LARGE SCALE GENOMIC DNA]</scope>
    <source>
        <strain evidence="2 3">03-1</strain>
    </source>
</reference>
<feature type="region of interest" description="Disordered" evidence="1">
    <location>
        <begin position="1"/>
        <end position="23"/>
    </location>
</feature>